<evidence type="ECO:0000259" key="2">
    <source>
        <dbReference type="Pfam" id="PF22936"/>
    </source>
</evidence>
<dbReference type="Gramene" id="EOY31731">
    <property type="protein sequence ID" value="EOY31731"/>
    <property type="gene ID" value="TCM_038845"/>
</dbReference>
<evidence type="ECO:0000313" key="3">
    <source>
        <dbReference type="EMBL" id="EOY31731.1"/>
    </source>
</evidence>
<reference evidence="3 4" key="1">
    <citation type="journal article" date="2013" name="Genome Biol.">
        <title>The genome sequence of the most widely cultivated cacao type and its use to identify candidate genes regulating pod color.</title>
        <authorList>
            <person name="Motamayor J.C."/>
            <person name="Mockaitis K."/>
            <person name="Schmutz J."/>
            <person name="Haiminen N."/>
            <person name="Iii D.L."/>
            <person name="Cornejo O."/>
            <person name="Findley S.D."/>
            <person name="Zheng P."/>
            <person name="Utro F."/>
            <person name="Royaert S."/>
            <person name="Saski C."/>
            <person name="Jenkins J."/>
            <person name="Podicheti R."/>
            <person name="Zhao M."/>
            <person name="Scheffler B.E."/>
            <person name="Stack J.C."/>
            <person name="Feltus F.A."/>
            <person name="Mustiga G.M."/>
            <person name="Amores F."/>
            <person name="Phillips W."/>
            <person name="Marelli J.P."/>
            <person name="May G.D."/>
            <person name="Shapiro H."/>
            <person name="Ma J."/>
            <person name="Bustamante C.D."/>
            <person name="Schnell R.J."/>
            <person name="Main D."/>
            <person name="Gilbert D."/>
            <person name="Parida L."/>
            <person name="Kuhn D.N."/>
        </authorList>
    </citation>
    <scope>NUCLEOTIDE SEQUENCE [LARGE SCALE GENOMIC DNA]</scope>
    <source>
        <strain evidence="4">cv. Matina 1-6</strain>
    </source>
</reference>
<evidence type="ECO:0000256" key="1">
    <source>
        <dbReference type="SAM" id="MobiDB-lite"/>
    </source>
</evidence>
<proteinExistence type="predicted"/>
<organism evidence="3 4">
    <name type="scientific">Theobroma cacao</name>
    <name type="common">Cacao</name>
    <name type="synonym">Cocoa</name>
    <dbReference type="NCBI Taxonomy" id="3641"/>
    <lineage>
        <taxon>Eukaryota</taxon>
        <taxon>Viridiplantae</taxon>
        <taxon>Streptophyta</taxon>
        <taxon>Embryophyta</taxon>
        <taxon>Tracheophyta</taxon>
        <taxon>Spermatophyta</taxon>
        <taxon>Magnoliopsida</taxon>
        <taxon>eudicotyledons</taxon>
        <taxon>Gunneridae</taxon>
        <taxon>Pentapetalae</taxon>
        <taxon>rosids</taxon>
        <taxon>malvids</taxon>
        <taxon>Malvales</taxon>
        <taxon>Malvaceae</taxon>
        <taxon>Byttnerioideae</taxon>
        <taxon>Theobroma</taxon>
    </lineage>
</organism>
<feature type="domain" description="Retrovirus-related Pol polyprotein from transposon TNT 1-94-like beta-barrel" evidence="2">
    <location>
        <begin position="57"/>
        <end position="130"/>
    </location>
</feature>
<dbReference type="eggNOG" id="KOG0017">
    <property type="taxonomic scope" value="Eukaryota"/>
</dbReference>
<gene>
    <name evidence="3" type="ORF">TCM_038845</name>
</gene>
<dbReference type="InterPro" id="IPR054722">
    <property type="entry name" value="PolX-like_BBD"/>
</dbReference>
<dbReference type="Proteomes" id="UP000026915">
    <property type="component" value="Chromosome 9"/>
</dbReference>
<protein>
    <recommendedName>
        <fullName evidence="2">Retrovirus-related Pol polyprotein from transposon TNT 1-94-like beta-barrel domain-containing protein</fullName>
    </recommendedName>
</protein>
<keyword evidence="4" id="KW-1185">Reference proteome</keyword>
<dbReference type="Pfam" id="PF22936">
    <property type="entry name" value="Pol_BBD"/>
    <property type="match status" value="1"/>
</dbReference>
<name>A0A061GQF9_THECC</name>
<accession>A0A061GQF9</accession>
<dbReference type="HOGENOM" id="CLU_1535232_0_0_1"/>
<feature type="region of interest" description="Disordered" evidence="1">
    <location>
        <begin position="1"/>
        <end position="21"/>
    </location>
</feature>
<dbReference type="InParanoid" id="A0A061GQF9"/>
<dbReference type="AlphaFoldDB" id="A0A061GQF9"/>
<sequence>MKKPKKAMVATTWSNSDSSSLEEEKKIGRRANFCLMENEKEIEDQCFEAQLKKRQPWYLDNGCSRHMTSNENLFAKLDRKKCGSVSFGDDSKGIIQGIRTIGNISQTQIKHVLFVKGLKHNLLSISQFCDREKTLVIEESIHIIFYETNAVQRKVVLDDDDANVIEKKMEKIEFG</sequence>
<dbReference type="OMA" id="FCLMENE"/>
<evidence type="ECO:0000313" key="4">
    <source>
        <dbReference type="Proteomes" id="UP000026915"/>
    </source>
</evidence>
<dbReference type="EMBL" id="CM001887">
    <property type="protein sequence ID" value="EOY31731.1"/>
    <property type="molecule type" value="Genomic_DNA"/>
</dbReference>